<name>A0A845QLB4_9FIRM</name>
<dbReference type="EMBL" id="QXWK01000012">
    <property type="protein sequence ID" value="NBH61487.1"/>
    <property type="molecule type" value="Genomic_DNA"/>
</dbReference>
<evidence type="ECO:0000259" key="2">
    <source>
        <dbReference type="Pfam" id="PF01882"/>
    </source>
</evidence>
<evidence type="ECO:0000313" key="4">
    <source>
        <dbReference type="Proteomes" id="UP000446866"/>
    </source>
</evidence>
<reference evidence="3 4" key="1">
    <citation type="submission" date="2018-08" db="EMBL/GenBank/DDBJ databases">
        <title>Murine metabolic-syndrome-specific gut microbial biobank.</title>
        <authorList>
            <person name="Liu C."/>
        </authorList>
    </citation>
    <scope>NUCLEOTIDE SEQUENCE [LARGE SCALE GENOMIC DNA]</scope>
    <source>
        <strain evidence="3 4">28</strain>
    </source>
</reference>
<keyword evidence="1" id="KW-0812">Transmembrane</keyword>
<feature type="domain" description="DUF58" evidence="2">
    <location>
        <begin position="187"/>
        <end position="237"/>
    </location>
</feature>
<gene>
    <name evidence="3" type="ORF">D0435_07470</name>
</gene>
<proteinExistence type="predicted"/>
<dbReference type="InterPro" id="IPR002881">
    <property type="entry name" value="DUF58"/>
</dbReference>
<keyword evidence="1" id="KW-0472">Membrane</keyword>
<keyword evidence="4" id="KW-1185">Reference proteome</keyword>
<organism evidence="3 4">
    <name type="scientific">Anaerotruncus colihominis</name>
    <dbReference type="NCBI Taxonomy" id="169435"/>
    <lineage>
        <taxon>Bacteria</taxon>
        <taxon>Bacillati</taxon>
        <taxon>Bacillota</taxon>
        <taxon>Clostridia</taxon>
        <taxon>Eubacteriales</taxon>
        <taxon>Oscillospiraceae</taxon>
        <taxon>Anaerotruncus</taxon>
    </lineage>
</organism>
<protein>
    <submittedName>
        <fullName evidence="3">DUF58 domain-containing protein</fullName>
    </submittedName>
</protein>
<keyword evidence="1" id="KW-1133">Transmembrane helix</keyword>
<sequence>MVSWYLAGFFHAAHIMVLAAAETMLFLAMYPLSWYLRSRVQLSAESLQNLRLHTEKDALCSVTVENTGVLPVTKVQLKWNWGYRRNQTASKKMKRDKNCRRRKESRSISLDAKEALLLKLPARAELCGLLDVTIKKAYLWDYLGLFRRRFAQKTSIEIAVLPPKHVLRIYLERGSAAEEETERELFQIREYQQGDRARDIAWKQSVRSDNLFVKEYREISDACSELFLDLAGCDEYEPEKISAFYQVLYGVVAGLLAVGRSLRVCWRCEDNTLQSARISSEREIDLLLCRLYREEDRFNGLTAGDEAACAKGFCLDLELNLFYGKKRVAIFEAEKLSEQLAQTVYIGEGFDEK</sequence>
<dbReference type="Pfam" id="PF01882">
    <property type="entry name" value="DUF58"/>
    <property type="match status" value="1"/>
</dbReference>
<accession>A0A845QLB4</accession>
<dbReference type="PANTHER" id="PTHR34351">
    <property type="entry name" value="SLR1927 PROTEIN-RELATED"/>
    <property type="match status" value="1"/>
</dbReference>
<dbReference type="PANTHER" id="PTHR34351:SF2">
    <property type="entry name" value="DUF58 DOMAIN-CONTAINING PROTEIN"/>
    <property type="match status" value="1"/>
</dbReference>
<dbReference type="Proteomes" id="UP000446866">
    <property type="component" value="Unassembled WGS sequence"/>
</dbReference>
<comment type="caution">
    <text evidence="3">The sequence shown here is derived from an EMBL/GenBank/DDBJ whole genome shotgun (WGS) entry which is preliminary data.</text>
</comment>
<evidence type="ECO:0000256" key="1">
    <source>
        <dbReference type="SAM" id="Phobius"/>
    </source>
</evidence>
<evidence type="ECO:0000313" key="3">
    <source>
        <dbReference type="EMBL" id="NBH61487.1"/>
    </source>
</evidence>
<dbReference type="RefSeq" id="WP_160201769.1">
    <property type="nucleotide sequence ID" value="NZ_QXWK01000012.1"/>
</dbReference>
<feature type="transmembrane region" description="Helical" evidence="1">
    <location>
        <begin position="12"/>
        <end position="32"/>
    </location>
</feature>
<dbReference type="AlphaFoldDB" id="A0A845QLB4"/>